<dbReference type="Pfam" id="PF02010">
    <property type="entry name" value="REJ"/>
    <property type="match status" value="1"/>
</dbReference>
<evidence type="ECO:0000256" key="7">
    <source>
        <dbReference type="SAM" id="Phobius"/>
    </source>
</evidence>
<evidence type="ECO:0000256" key="5">
    <source>
        <dbReference type="ARBA" id="ARBA00023136"/>
    </source>
</evidence>
<feature type="transmembrane region" description="Helical" evidence="7">
    <location>
        <begin position="1898"/>
        <end position="1917"/>
    </location>
</feature>
<dbReference type="GO" id="GO:0006816">
    <property type="term" value="P:calcium ion transport"/>
    <property type="evidence" value="ECO:0007669"/>
    <property type="project" value="TreeGrafter"/>
</dbReference>
<gene>
    <name evidence="10" type="ORF">CTAYLR_001456</name>
</gene>
<feature type="compositionally biased region" description="Polar residues" evidence="6">
    <location>
        <begin position="670"/>
        <end position="680"/>
    </location>
</feature>
<sequence>MMLLLLRILASWLPYALAQTPAPTTATTLATGSYGLVLAGLTADELTVEAAEFVSAFNDALKVSFSYEIRNVTAETSTSTYYYETDLVDIFLDAAFYAASATQAGVRANKFKNAVDLAVSVNENGTVPLENELSRCCDPMESALTNAYVAVSASADLLDAVFSFSFPTEVPTSAPTRMPTISSLPTSVPTTPAPSSALPSSEPTSTFAPTGEIVRFAMETGVVFESISSAQFRVIDETVLILALVETVDIVENASEVNVTSLDDLVSAFVDDLTPQRRLQSTTTNCVIKEDEATPRGGDEPLTASNRSTGRRTEEVSSSLVVNFEVYERAGGVDQAKAILAQFTKQLRAAVQTGDLETSIDSIANATNKATNISAATVDVSSSVLYANCTEIRGFYYFPTSVPTIDISHASSDALADISANCHPNRRVNRRADSCSDPVSLVKSFACSVSGPVNTPLYVSNVGTYIRPISVPVGGPVRASNGPSFAPSLCPSATSTVTPTLPPIPTAADAVTVVSSGFVLSGLGASDFGDEEEAIVQTALNDVLGVVSDSSQIKNVEATDRSISDRRSLEDAAGLIDVTFDIEFSSSSGSTQSDDLVDKVKDELTSAVNVSGSTSRVDRRDRRNKCCDDRDAVADARAEHKSDDAFAVVHNATDRQSDSSAKSLSDASTEQKSNHLPTHVSSDHHQTNLRSYNTTHTQANNTQPNARADAVTVPTYFRAKSRDDPVPGCTDAGTNSAADFLADVFGHFPPNVVTQRAICGGASDTCADDAFCPVNNHTGILITRGLAVIRQTTLMPTAATSNPTVVPSANPTSCGDLDLPSPPELADAAFTSTAAEVLVVFDSPTDQAGKMAGETFSCDEILTFEDATKADCYFINATWINAQVSNSVSFFPGGTVALRSNTLKGVCPFEAASARCDCLEFADVSSVVAREPTDAVVPRVVLQGPALASVCEDVLVSADQSTGGGGRDMSFTWTVTVEDSESDTVLAVSTKRSRSAYFSLNSSQLQDFLAYGDELTVALSASNYLGATGNGSLAVTLVVDQVPSLIIIGGNELEIQRSDELEVVAEAFATNCDGRPNSERQVDFEWLLLLLFEGGASSSEVSMPSSSSSSSSSSVARNPSVYKLDAFSLTTGSVYSLRATARDQMFPTLSNTAEVTITVKSGDILAVIDGGNERSTSLISTFTLSAGTSRDEDVAPGEDADLAFLWSCETESGGDCAVNLTGTDTANLVVAGGTFEEEGAYAFSVVVLAADSRSTATTSVVTIKDTKTTTTILPIVEVASFAEPVLSNEKLTIAGDISVAAGRADDAPTFLNSTWAVTRGELSSGASLEAAARTPVTVSTKHAKSSLAISRAHDLVLSPSTLVPGGTYTFALEADANGEVGFASVSISVAAPPSSGSLDVAPQRGVAFSDLFRLRAASWVGEDPLKYQFSTERGILRSSTLDPNLDDARLPLGFREPNLTVSVRVSDVYGAETELSTLVHIESNVVGITFNDTAAALASAFARYSLDDVCQIVTSAPETASANESRAVRSLVVSALAIAVENFVDDDRELLIQALAALLSPVSDPGGLEEEASFEALDIVSDLAAAVARTGLGEGDSEAPELTVQILSSLLETEVFDEIIRQNETRSRQLTNEDGANASTLLLATVDSVAQSQRDTLVDNEDSAGAASDHVKTASARISAAYGEEARIITTDEMNASVTLSPELGFGYATSLTEFGINPHGRENDGAEATSQVLRFELDVSLSTSSNSQLVDEPTTVALAIPGTKKSKDDTSIGRNSTTTTSLLNVTAACPCDFVGFVEARCPDNTSHSLECDGTPSEIVFTCETTKLACSTWDPSLKQWTIPDSCASIENGKETRCECRVDTTNGATDYSTRDEIVDALARYTSTFRTTPDLKKSRLVLAAFGVLVAFILLCVWIGRTLDQREWHVMESVLESVRGSRRRPVGRIDTEALHGFASEQAIIFLTEKSVRHNIRLIMSQHPFLNFLTIYSDSVSRTLRACKLGIELFIFFLSLGIESALEYPSTDCSKYNRRESCEREKSLGSRNRLCTWDVCSGSFAEGDAPDLDETAADVDESEVGEERSAREARIKEARQLAPHIAELVIKRQDELHACMVIARERNDDAGRRAMKLLEELEIRLLRKWEYVEQRAVWLSNIETITRRHMKAAIRLKEELDAIASAAPPEDAIALRTQKLIEHERVARLTGPEQRIYARAKDRAVYQLEVPTTVPSLPAYVGAWVLVLVLFIGTICYLILIASELGYGQSKLWLVSVVVTITLYYLILKPVEILFFDAFLPSLLAGRMKKMHDPTVLSQFPFKTPLPHSPLYYLCVMDPEVQKSKIGRYVMGHLHHQADVDIFDQLEEIYRDQTWKPLIGTRVFLWLVAYFLVLPAPLQEIFFEETLLIIPLCTKFAGTALALPPALDSTRQRRGNISELVLMMGVVIFLVAIGITGRLIFSTLNQSHRLTINANTHRLRRMTTA</sequence>
<feature type="region of interest" description="Disordered" evidence="6">
    <location>
        <begin position="288"/>
        <end position="311"/>
    </location>
</feature>
<feature type="region of interest" description="Disordered" evidence="6">
    <location>
        <begin position="2063"/>
        <end position="2082"/>
    </location>
</feature>
<dbReference type="PANTHER" id="PTHR46730">
    <property type="entry name" value="POLYCYSTIN-1"/>
    <property type="match status" value="1"/>
</dbReference>
<protein>
    <recommendedName>
        <fullName evidence="9">PKD/REJ-like domain-containing protein</fullName>
    </recommendedName>
</protein>
<feature type="compositionally biased region" description="Low complexity" evidence="6">
    <location>
        <begin position="179"/>
        <end position="204"/>
    </location>
</feature>
<dbReference type="PANTHER" id="PTHR46730:SF1">
    <property type="entry name" value="PLAT DOMAIN-CONTAINING PROTEIN"/>
    <property type="match status" value="1"/>
</dbReference>
<dbReference type="GO" id="GO:0005261">
    <property type="term" value="F:monoatomic cation channel activity"/>
    <property type="evidence" value="ECO:0007669"/>
    <property type="project" value="TreeGrafter"/>
</dbReference>
<keyword evidence="4 7" id="KW-1133">Transmembrane helix</keyword>
<feature type="region of interest" description="Disordered" evidence="6">
    <location>
        <begin position="177"/>
        <end position="204"/>
    </location>
</feature>
<feature type="transmembrane region" description="Helical" evidence="7">
    <location>
        <begin position="2229"/>
        <end position="2252"/>
    </location>
</feature>
<feature type="transmembrane region" description="Helical" evidence="7">
    <location>
        <begin position="2264"/>
        <end position="2292"/>
    </location>
</feature>
<evidence type="ECO:0000256" key="2">
    <source>
        <dbReference type="ARBA" id="ARBA00022692"/>
    </source>
</evidence>
<dbReference type="GO" id="GO:0005886">
    <property type="term" value="C:plasma membrane"/>
    <property type="evidence" value="ECO:0007669"/>
    <property type="project" value="TreeGrafter"/>
</dbReference>
<keyword evidence="8" id="KW-0732">Signal</keyword>
<feature type="signal peptide" evidence="8">
    <location>
        <begin position="1"/>
        <end position="18"/>
    </location>
</feature>
<comment type="subcellular location">
    <subcellularLocation>
        <location evidence="1">Membrane</location>
    </subcellularLocation>
</comment>
<feature type="compositionally biased region" description="Acidic residues" evidence="6">
    <location>
        <begin position="2063"/>
        <end position="2076"/>
    </location>
</feature>
<feature type="transmembrane region" description="Helical" evidence="7">
    <location>
        <begin position="2432"/>
        <end position="2453"/>
    </location>
</feature>
<evidence type="ECO:0000313" key="11">
    <source>
        <dbReference type="Proteomes" id="UP001230188"/>
    </source>
</evidence>
<keyword evidence="5 7" id="KW-0472">Membrane</keyword>
<dbReference type="EMBL" id="JAQMWT010000523">
    <property type="protein sequence ID" value="KAJ8600458.1"/>
    <property type="molecule type" value="Genomic_DNA"/>
</dbReference>
<name>A0AAD7UB81_9STRA</name>
<feature type="region of interest" description="Disordered" evidence="6">
    <location>
        <begin position="647"/>
        <end position="686"/>
    </location>
</feature>
<comment type="caution">
    <text evidence="10">The sequence shown here is derived from an EMBL/GenBank/DDBJ whole genome shotgun (WGS) entry which is preliminary data.</text>
</comment>
<feature type="compositionally biased region" description="Low complexity" evidence="6">
    <location>
        <begin position="658"/>
        <end position="668"/>
    </location>
</feature>
<feature type="chain" id="PRO_5041911271" description="PKD/REJ-like domain-containing protein" evidence="8">
    <location>
        <begin position="19"/>
        <end position="2477"/>
    </location>
</feature>
<evidence type="ECO:0000256" key="6">
    <source>
        <dbReference type="SAM" id="MobiDB-lite"/>
    </source>
</evidence>
<evidence type="ECO:0000256" key="1">
    <source>
        <dbReference type="ARBA" id="ARBA00004370"/>
    </source>
</evidence>
<keyword evidence="2 7" id="KW-0812">Transmembrane</keyword>
<keyword evidence="3" id="KW-0677">Repeat</keyword>
<dbReference type="Proteomes" id="UP001230188">
    <property type="component" value="Unassembled WGS sequence"/>
</dbReference>
<feature type="domain" description="PKD/REJ-like" evidence="9">
    <location>
        <begin position="1118"/>
        <end position="1481"/>
    </location>
</feature>
<evidence type="ECO:0000313" key="10">
    <source>
        <dbReference type="EMBL" id="KAJ8600458.1"/>
    </source>
</evidence>
<evidence type="ECO:0000256" key="3">
    <source>
        <dbReference type="ARBA" id="ARBA00022737"/>
    </source>
</evidence>
<reference evidence="10" key="1">
    <citation type="submission" date="2023-01" db="EMBL/GenBank/DDBJ databases">
        <title>Metagenome sequencing of chrysophaentin producing Chrysophaeum taylorii.</title>
        <authorList>
            <person name="Davison J."/>
            <person name="Bewley C."/>
        </authorList>
    </citation>
    <scope>NUCLEOTIDE SEQUENCE</scope>
    <source>
        <strain evidence="10">NIES-1699</strain>
    </source>
</reference>
<dbReference type="InterPro" id="IPR002859">
    <property type="entry name" value="PKD/REJ-like"/>
</dbReference>
<accession>A0AAD7UB81</accession>
<evidence type="ECO:0000256" key="8">
    <source>
        <dbReference type="SAM" id="SignalP"/>
    </source>
</evidence>
<feature type="compositionally biased region" description="Basic and acidic residues" evidence="6">
    <location>
        <begin position="288"/>
        <end position="299"/>
    </location>
</feature>
<proteinExistence type="predicted"/>
<keyword evidence="11" id="KW-1185">Reference proteome</keyword>
<feature type="transmembrane region" description="Helical" evidence="7">
    <location>
        <begin position="2375"/>
        <end position="2394"/>
    </location>
</feature>
<evidence type="ECO:0000256" key="4">
    <source>
        <dbReference type="ARBA" id="ARBA00022989"/>
    </source>
</evidence>
<organism evidence="10 11">
    <name type="scientific">Chrysophaeum taylorii</name>
    <dbReference type="NCBI Taxonomy" id="2483200"/>
    <lineage>
        <taxon>Eukaryota</taxon>
        <taxon>Sar</taxon>
        <taxon>Stramenopiles</taxon>
        <taxon>Ochrophyta</taxon>
        <taxon>Pelagophyceae</taxon>
        <taxon>Pelagomonadales</taxon>
        <taxon>Pelagomonadaceae</taxon>
        <taxon>Chrysophaeum</taxon>
    </lineage>
</organism>
<evidence type="ECO:0000259" key="9">
    <source>
        <dbReference type="Pfam" id="PF02010"/>
    </source>
</evidence>